<feature type="region of interest" description="Disordered" evidence="1">
    <location>
        <begin position="27"/>
        <end position="51"/>
    </location>
</feature>
<organism evidence="2 3">
    <name type="scientific">Bursaphelenchus okinawaensis</name>
    <dbReference type="NCBI Taxonomy" id="465554"/>
    <lineage>
        <taxon>Eukaryota</taxon>
        <taxon>Metazoa</taxon>
        <taxon>Ecdysozoa</taxon>
        <taxon>Nematoda</taxon>
        <taxon>Chromadorea</taxon>
        <taxon>Rhabditida</taxon>
        <taxon>Tylenchina</taxon>
        <taxon>Tylenchomorpha</taxon>
        <taxon>Aphelenchoidea</taxon>
        <taxon>Aphelenchoididae</taxon>
        <taxon>Bursaphelenchus</taxon>
    </lineage>
</organism>
<comment type="caution">
    <text evidence="2">The sequence shown here is derived from an EMBL/GenBank/DDBJ whole genome shotgun (WGS) entry which is preliminary data.</text>
</comment>
<dbReference type="Proteomes" id="UP000614601">
    <property type="component" value="Unassembled WGS sequence"/>
</dbReference>
<dbReference type="AlphaFoldDB" id="A0A811KWG2"/>
<dbReference type="EMBL" id="CAJFCW020000004">
    <property type="protein sequence ID" value="CAG9113019.1"/>
    <property type="molecule type" value="Genomic_DNA"/>
</dbReference>
<keyword evidence="3" id="KW-1185">Reference proteome</keyword>
<dbReference type="Proteomes" id="UP000783686">
    <property type="component" value="Unassembled WGS sequence"/>
</dbReference>
<sequence>MLKPNKLHAKKGLGENEYVKAFIVNQPNGSHQEDGPTQTEGVLYSPPNPTHQQAVYWAPNHPTPKALVVSQINGRKETGTIGCYTQHTFHQRQYTFPLIFTEERLVCYDKDRKVHDAYVL</sequence>
<name>A0A811KWG2_9BILA</name>
<evidence type="ECO:0000256" key="1">
    <source>
        <dbReference type="SAM" id="MobiDB-lite"/>
    </source>
</evidence>
<proteinExistence type="predicted"/>
<gene>
    <name evidence="2" type="ORF">BOKJ2_LOCUS8676</name>
</gene>
<reference evidence="2" key="1">
    <citation type="submission" date="2020-09" db="EMBL/GenBank/DDBJ databases">
        <authorList>
            <person name="Kikuchi T."/>
        </authorList>
    </citation>
    <scope>NUCLEOTIDE SEQUENCE</scope>
    <source>
        <strain evidence="2">SH1</strain>
    </source>
</reference>
<accession>A0A811KWG2</accession>
<protein>
    <submittedName>
        <fullName evidence="2">Uncharacterized protein</fullName>
    </submittedName>
</protein>
<dbReference type="EMBL" id="CAJFDH010000004">
    <property type="protein sequence ID" value="CAD5219902.1"/>
    <property type="molecule type" value="Genomic_DNA"/>
</dbReference>
<evidence type="ECO:0000313" key="3">
    <source>
        <dbReference type="Proteomes" id="UP000614601"/>
    </source>
</evidence>
<feature type="compositionally biased region" description="Polar residues" evidence="1">
    <location>
        <begin position="27"/>
        <end position="40"/>
    </location>
</feature>
<evidence type="ECO:0000313" key="2">
    <source>
        <dbReference type="EMBL" id="CAD5219902.1"/>
    </source>
</evidence>